<organism evidence="1 2">
    <name type="scientific">Microcystis aeruginosa Ma_QC_Ch_20071001_S25D</name>
    <dbReference type="NCBI Taxonomy" id="2486250"/>
    <lineage>
        <taxon>Bacteria</taxon>
        <taxon>Bacillati</taxon>
        <taxon>Cyanobacteriota</taxon>
        <taxon>Cyanophyceae</taxon>
        <taxon>Oscillatoriophycideae</taxon>
        <taxon>Chroococcales</taxon>
        <taxon>Microcystaceae</taxon>
        <taxon>Microcystis</taxon>
    </lineage>
</organism>
<dbReference type="AlphaFoldDB" id="A0A552FUM6"/>
<evidence type="ECO:0000313" key="1">
    <source>
        <dbReference type="EMBL" id="TRU50418.1"/>
    </source>
</evidence>
<gene>
    <name evidence="1" type="ORF">EWV57_10405</name>
</gene>
<sequence length="70" mass="7876">MTKGLKVLPNKVFSFIQQTINNHSLITGFSVKCPHNPEHSNNPDKFSCPQPDMIEIGDLTIKTNAKFSYL</sequence>
<proteinExistence type="predicted"/>
<dbReference type="Proteomes" id="UP000316958">
    <property type="component" value="Unassembled WGS sequence"/>
</dbReference>
<comment type="caution">
    <text evidence="1">The sequence shown here is derived from an EMBL/GenBank/DDBJ whole genome shotgun (WGS) entry which is preliminary data.</text>
</comment>
<dbReference type="EMBL" id="SFBE01000174">
    <property type="protein sequence ID" value="TRU50418.1"/>
    <property type="molecule type" value="Genomic_DNA"/>
</dbReference>
<name>A0A552FUM6_MICAE</name>
<protein>
    <submittedName>
        <fullName evidence="1">Uncharacterized protein</fullName>
    </submittedName>
</protein>
<reference evidence="1 2" key="1">
    <citation type="submission" date="2019-01" db="EMBL/GenBank/DDBJ databases">
        <title>Coherence of Microcystis species and biogeography revealed through population genomics.</title>
        <authorList>
            <person name="Perez-Carrascal O.M."/>
            <person name="Terrat Y."/>
            <person name="Giani A."/>
            <person name="Fortin N."/>
            <person name="Tromas N."/>
            <person name="Shapiro B.J."/>
        </authorList>
    </citation>
    <scope>NUCLEOTIDE SEQUENCE [LARGE SCALE GENOMIC DNA]</scope>
    <source>
        <strain evidence="1">Ma_QC_Ch_20071001_S25D</strain>
    </source>
</reference>
<evidence type="ECO:0000313" key="2">
    <source>
        <dbReference type="Proteomes" id="UP000316958"/>
    </source>
</evidence>
<accession>A0A552FUM6</accession>